<evidence type="ECO:0000256" key="1">
    <source>
        <dbReference type="SAM" id="MobiDB-lite"/>
    </source>
</evidence>
<comment type="caution">
    <text evidence="2">The sequence shown here is derived from an EMBL/GenBank/DDBJ whole genome shotgun (WGS) entry which is preliminary data.</text>
</comment>
<proteinExistence type="predicted"/>
<evidence type="ECO:0000313" key="3">
    <source>
        <dbReference type="Proteomes" id="UP000184267"/>
    </source>
</evidence>
<accession>A0A1M2VAW8</accession>
<name>A0A1M2VAW8_TRAPU</name>
<feature type="compositionally biased region" description="Polar residues" evidence="1">
    <location>
        <begin position="85"/>
        <end position="103"/>
    </location>
</feature>
<dbReference type="AlphaFoldDB" id="A0A1M2VAW8"/>
<protein>
    <submittedName>
        <fullName evidence="2">Uncharacterized protein</fullName>
    </submittedName>
</protein>
<sequence length="121" mass="12479">MTSMDVVSNVADATFDVVAPVADVPPSVDSTTLNHADSLGEFSANSEFEDSEEDDFIPRGGDNYPSASAKRAPAPPKAVGKLPKTPSSTTPQNSTKTSQSAKASQAKPGSKSTANPPSKKK</sequence>
<feature type="compositionally biased region" description="Polar residues" evidence="1">
    <location>
        <begin position="110"/>
        <end position="121"/>
    </location>
</feature>
<gene>
    <name evidence="2" type="ORF">TRAPUB_4467</name>
</gene>
<keyword evidence="3" id="KW-1185">Reference proteome</keyword>
<dbReference type="Proteomes" id="UP000184267">
    <property type="component" value="Unassembled WGS sequence"/>
</dbReference>
<evidence type="ECO:0000313" key="2">
    <source>
        <dbReference type="EMBL" id="OJT04673.1"/>
    </source>
</evidence>
<reference evidence="2 3" key="1">
    <citation type="submission" date="2016-10" db="EMBL/GenBank/DDBJ databases">
        <title>Genome sequence of the basidiomycete white-rot fungus Trametes pubescens.</title>
        <authorList>
            <person name="Makela M.R."/>
            <person name="Granchi Z."/>
            <person name="Peng M."/>
            <person name="De Vries R.P."/>
            <person name="Grigoriev I."/>
            <person name="Riley R."/>
            <person name="Hilden K."/>
        </authorList>
    </citation>
    <scope>NUCLEOTIDE SEQUENCE [LARGE SCALE GENOMIC DNA]</scope>
    <source>
        <strain evidence="2 3">FBCC735</strain>
    </source>
</reference>
<organism evidence="2 3">
    <name type="scientific">Trametes pubescens</name>
    <name type="common">White-rot fungus</name>
    <dbReference type="NCBI Taxonomy" id="154538"/>
    <lineage>
        <taxon>Eukaryota</taxon>
        <taxon>Fungi</taxon>
        <taxon>Dikarya</taxon>
        <taxon>Basidiomycota</taxon>
        <taxon>Agaricomycotina</taxon>
        <taxon>Agaricomycetes</taxon>
        <taxon>Polyporales</taxon>
        <taxon>Polyporaceae</taxon>
        <taxon>Trametes</taxon>
    </lineage>
</organism>
<feature type="region of interest" description="Disordered" evidence="1">
    <location>
        <begin position="41"/>
        <end position="121"/>
    </location>
</feature>
<dbReference type="EMBL" id="MNAD01001519">
    <property type="protein sequence ID" value="OJT04673.1"/>
    <property type="molecule type" value="Genomic_DNA"/>
</dbReference>